<feature type="region of interest" description="Disordered" evidence="3">
    <location>
        <begin position="36"/>
        <end position="58"/>
    </location>
</feature>
<dbReference type="InterPro" id="IPR000182">
    <property type="entry name" value="GNAT_dom"/>
</dbReference>
<proteinExistence type="predicted"/>
<name>A0A1H1VNX8_9MICO</name>
<evidence type="ECO:0000256" key="2">
    <source>
        <dbReference type="ARBA" id="ARBA00023315"/>
    </source>
</evidence>
<dbReference type="GO" id="GO:0016747">
    <property type="term" value="F:acyltransferase activity, transferring groups other than amino-acyl groups"/>
    <property type="evidence" value="ECO:0007669"/>
    <property type="project" value="InterPro"/>
</dbReference>
<dbReference type="Gene3D" id="3.40.630.30">
    <property type="match status" value="1"/>
</dbReference>
<dbReference type="PROSITE" id="PS51186">
    <property type="entry name" value="GNAT"/>
    <property type="match status" value="1"/>
</dbReference>
<dbReference type="PANTHER" id="PTHR43877">
    <property type="entry name" value="AMINOALKYLPHOSPHONATE N-ACETYLTRANSFERASE-RELATED-RELATED"/>
    <property type="match status" value="1"/>
</dbReference>
<evidence type="ECO:0000313" key="6">
    <source>
        <dbReference type="Proteomes" id="UP000182126"/>
    </source>
</evidence>
<keyword evidence="1 5" id="KW-0808">Transferase</keyword>
<dbReference type="EMBL" id="LT629770">
    <property type="protein sequence ID" value="SDS86405.1"/>
    <property type="molecule type" value="Genomic_DNA"/>
</dbReference>
<keyword evidence="2" id="KW-0012">Acyltransferase</keyword>
<evidence type="ECO:0000256" key="1">
    <source>
        <dbReference type="ARBA" id="ARBA00022679"/>
    </source>
</evidence>
<evidence type="ECO:0000259" key="4">
    <source>
        <dbReference type="PROSITE" id="PS51186"/>
    </source>
</evidence>
<organism evidence="5 6">
    <name type="scientific">Microbacterium paraoxydans</name>
    <dbReference type="NCBI Taxonomy" id="199592"/>
    <lineage>
        <taxon>Bacteria</taxon>
        <taxon>Bacillati</taxon>
        <taxon>Actinomycetota</taxon>
        <taxon>Actinomycetes</taxon>
        <taxon>Micrococcales</taxon>
        <taxon>Microbacteriaceae</taxon>
        <taxon>Microbacterium</taxon>
    </lineage>
</organism>
<dbReference type="eggNOG" id="COG0454">
    <property type="taxonomic scope" value="Bacteria"/>
</dbReference>
<dbReference type="CDD" id="cd04301">
    <property type="entry name" value="NAT_SF"/>
    <property type="match status" value="1"/>
</dbReference>
<evidence type="ECO:0000256" key="3">
    <source>
        <dbReference type="SAM" id="MobiDB-lite"/>
    </source>
</evidence>
<dbReference type="Proteomes" id="UP000182126">
    <property type="component" value="Chromosome I"/>
</dbReference>
<dbReference type="GeneID" id="36299225"/>
<dbReference type="InterPro" id="IPR016181">
    <property type="entry name" value="Acyl_CoA_acyltransferase"/>
</dbReference>
<evidence type="ECO:0000313" key="5">
    <source>
        <dbReference type="EMBL" id="SDS86405.1"/>
    </source>
</evidence>
<feature type="domain" description="N-acetyltransferase" evidence="4">
    <location>
        <begin position="30"/>
        <end position="169"/>
    </location>
</feature>
<protein>
    <submittedName>
        <fullName evidence="5">Acetyltransferase (GNAT) family protein</fullName>
    </submittedName>
</protein>
<dbReference type="SUPFAM" id="SSF55729">
    <property type="entry name" value="Acyl-CoA N-acyltransferases (Nat)"/>
    <property type="match status" value="1"/>
</dbReference>
<dbReference type="AlphaFoldDB" id="A0A1H1VNX8"/>
<dbReference type="PANTHER" id="PTHR43877:SF2">
    <property type="entry name" value="AMINOALKYLPHOSPHONATE N-ACETYLTRANSFERASE-RELATED"/>
    <property type="match status" value="1"/>
</dbReference>
<dbReference type="RefSeq" id="WP_060923020.1">
    <property type="nucleotide sequence ID" value="NZ_LT629770.1"/>
</dbReference>
<dbReference type="InterPro" id="IPR050832">
    <property type="entry name" value="Bact_Acetyltransf"/>
</dbReference>
<sequence>MPAASASRGGVTVREAEWPGDAAFVGAAVSTYLRQTEQEKHDVLGDPAEPDGELPERYRPEVRDPATAYAGGRVLVAELDEAPVGVVIALPHAGYTEIKRLWADPAVRGRGVGSALLDAVLAAAEGAVRLSVWDWRDAAIRLYTSRGFRPVDPWDDRDRLLCFESRTLLHPAAESSKVSDSKG</sequence>
<reference evidence="5 6" key="1">
    <citation type="submission" date="2016-10" db="EMBL/GenBank/DDBJ databases">
        <authorList>
            <person name="de Groot N.N."/>
        </authorList>
    </citation>
    <scope>NUCLEOTIDE SEQUENCE [LARGE SCALE GENOMIC DNA]</scope>
    <source>
        <strain evidence="5 6">DSM 15019</strain>
    </source>
</reference>
<dbReference type="Pfam" id="PF00583">
    <property type="entry name" value="Acetyltransf_1"/>
    <property type="match status" value="1"/>
</dbReference>
<gene>
    <name evidence="5" type="ORF">SAMN04489809_2867</name>
</gene>
<accession>A0A1H1VNX8</accession>